<keyword evidence="6" id="KW-0436">Ligase</keyword>
<dbReference type="GO" id="GO:0046872">
    <property type="term" value="F:metal ion binding"/>
    <property type="evidence" value="ECO:0007669"/>
    <property type="project" value="UniProtKB-KW"/>
</dbReference>
<dbReference type="GO" id="GO:0035999">
    <property type="term" value="P:tetrahydrofolate interconversion"/>
    <property type="evidence" value="ECO:0007669"/>
    <property type="project" value="TreeGrafter"/>
</dbReference>
<comment type="catalytic activity">
    <reaction evidence="5">
        <text>(6S)-5-formyl-5,6,7,8-tetrahydrofolate + ATP = (6R)-5,10-methenyltetrahydrofolate + ADP + phosphate</text>
        <dbReference type="Rhea" id="RHEA:10488"/>
        <dbReference type="ChEBI" id="CHEBI:30616"/>
        <dbReference type="ChEBI" id="CHEBI:43474"/>
        <dbReference type="ChEBI" id="CHEBI:57455"/>
        <dbReference type="ChEBI" id="CHEBI:57457"/>
        <dbReference type="ChEBI" id="CHEBI:456216"/>
        <dbReference type="EC" id="6.3.3.2"/>
    </reaction>
</comment>
<evidence type="ECO:0000256" key="4">
    <source>
        <dbReference type="PIRSR" id="PIRSR006806-1"/>
    </source>
</evidence>
<name>A0A940P8M0_9ENTE</name>
<keyword evidence="5" id="KW-0479">Metal-binding</keyword>
<dbReference type="Proteomes" id="UP000674938">
    <property type="component" value="Unassembled WGS sequence"/>
</dbReference>
<dbReference type="GO" id="GO:0009396">
    <property type="term" value="P:folic acid-containing compound biosynthetic process"/>
    <property type="evidence" value="ECO:0007669"/>
    <property type="project" value="TreeGrafter"/>
</dbReference>
<organism evidence="6 7">
    <name type="scientific">Vagococcus allomyrinae</name>
    <dbReference type="NCBI Taxonomy" id="2794353"/>
    <lineage>
        <taxon>Bacteria</taxon>
        <taxon>Bacillati</taxon>
        <taxon>Bacillota</taxon>
        <taxon>Bacilli</taxon>
        <taxon>Lactobacillales</taxon>
        <taxon>Enterococcaceae</taxon>
        <taxon>Vagococcus</taxon>
    </lineage>
</organism>
<dbReference type="SUPFAM" id="SSF100950">
    <property type="entry name" value="NagB/RpiA/CoA transferase-like"/>
    <property type="match status" value="1"/>
</dbReference>
<keyword evidence="2 4" id="KW-0547">Nucleotide-binding</keyword>
<evidence type="ECO:0000313" key="6">
    <source>
        <dbReference type="EMBL" id="MBP1043729.1"/>
    </source>
</evidence>
<evidence type="ECO:0000256" key="2">
    <source>
        <dbReference type="ARBA" id="ARBA00022741"/>
    </source>
</evidence>
<dbReference type="PIRSF" id="PIRSF006806">
    <property type="entry name" value="FTHF_cligase"/>
    <property type="match status" value="1"/>
</dbReference>
<comment type="cofactor">
    <cofactor evidence="5">
        <name>Mg(2+)</name>
        <dbReference type="ChEBI" id="CHEBI:18420"/>
    </cofactor>
</comment>
<dbReference type="RefSeq" id="WP_209531540.1">
    <property type="nucleotide sequence ID" value="NZ_JAEEGA010000018.1"/>
</dbReference>
<reference evidence="6" key="1">
    <citation type="submission" date="2020-12" db="EMBL/GenBank/DDBJ databases">
        <title>Vagococcus allomyrinae sp. nov. and Enterococcus lavae sp. nov., isolated from the larvae of Allomyrina dichotoma.</title>
        <authorList>
            <person name="Lee S.D."/>
        </authorList>
    </citation>
    <scope>NUCLEOTIDE SEQUENCE</scope>
    <source>
        <strain evidence="6">BWB3-3</strain>
    </source>
</reference>
<proteinExistence type="inferred from homology"/>
<accession>A0A940P8M0</accession>
<dbReference type="PANTHER" id="PTHR23407:SF1">
    <property type="entry name" value="5-FORMYLTETRAHYDROFOLATE CYCLO-LIGASE"/>
    <property type="match status" value="1"/>
</dbReference>
<dbReference type="InterPro" id="IPR002698">
    <property type="entry name" value="FTHF_cligase"/>
</dbReference>
<feature type="binding site" evidence="4">
    <location>
        <begin position="132"/>
        <end position="140"/>
    </location>
    <ligand>
        <name>ATP</name>
        <dbReference type="ChEBI" id="CHEBI:30616"/>
    </ligand>
</feature>
<comment type="similarity">
    <text evidence="1 5">Belongs to the 5-formyltetrahydrofolate cyclo-ligase family.</text>
</comment>
<comment type="caution">
    <text evidence="6">The sequence shown here is derived from an EMBL/GenBank/DDBJ whole genome shotgun (WGS) entry which is preliminary data.</text>
</comment>
<dbReference type="PANTHER" id="PTHR23407">
    <property type="entry name" value="ATPASE INHIBITOR/5-FORMYLTETRAHYDROFOLATE CYCLO-LIGASE"/>
    <property type="match status" value="1"/>
</dbReference>
<dbReference type="NCBIfam" id="TIGR02727">
    <property type="entry name" value="MTHFS_bact"/>
    <property type="match status" value="1"/>
</dbReference>
<dbReference type="AlphaFoldDB" id="A0A940P8M0"/>
<dbReference type="InterPro" id="IPR037171">
    <property type="entry name" value="NagB/RpiA_transferase-like"/>
</dbReference>
<dbReference type="Pfam" id="PF01812">
    <property type="entry name" value="5-FTHF_cyc-lig"/>
    <property type="match status" value="1"/>
</dbReference>
<gene>
    <name evidence="6" type="ORF">I6N95_22120</name>
</gene>
<dbReference type="GO" id="GO:0030272">
    <property type="term" value="F:5-formyltetrahydrofolate cyclo-ligase activity"/>
    <property type="evidence" value="ECO:0007669"/>
    <property type="project" value="UniProtKB-EC"/>
</dbReference>
<evidence type="ECO:0000256" key="1">
    <source>
        <dbReference type="ARBA" id="ARBA00010638"/>
    </source>
</evidence>
<dbReference type="EC" id="6.3.3.2" evidence="5"/>
<evidence type="ECO:0000256" key="3">
    <source>
        <dbReference type="ARBA" id="ARBA00022840"/>
    </source>
</evidence>
<dbReference type="EMBL" id="JAEEGA010000018">
    <property type="protein sequence ID" value="MBP1043729.1"/>
    <property type="molecule type" value="Genomic_DNA"/>
</dbReference>
<feature type="binding site" evidence="4">
    <location>
        <position position="51"/>
    </location>
    <ligand>
        <name>substrate</name>
    </ligand>
</feature>
<protein>
    <recommendedName>
        <fullName evidence="5">5-formyltetrahydrofolate cyclo-ligase</fullName>
        <ecNumber evidence="5">6.3.3.2</ecNumber>
    </recommendedName>
</protein>
<keyword evidence="3 4" id="KW-0067">ATP-binding</keyword>
<evidence type="ECO:0000313" key="7">
    <source>
        <dbReference type="Proteomes" id="UP000674938"/>
    </source>
</evidence>
<feature type="binding site" evidence="4">
    <location>
        <begin position="3"/>
        <end position="7"/>
    </location>
    <ligand>
        <name>ATP</name>
        <dbReference type="ChEBI" id="CHEBI:30616"/>
    </ligand>
</feature>
<dbReference type="Gene3D" id="3.40.50.10420">
    <property type="entry name" value="NagB/RpiA/CoA transferase-like"/>
    <property type="match status" value="1"/>
</dbReference>
<dbReference type="GO" id="GO:0005524">
    <property type="term" value="F:ATP binding"/>
    <property type="evidence" value="ECO:0007669"/>
    <property type="project" value="UniProtKB-KW"/>
</dbReference>
<evidence type="ECO:0000256" key="5">
    <source>
        <dbReference type="RuleBase" id="RU361279"/>
    </source>
</evidence>
<keyword evidence="7" id="KW-1185">Reference proteome</keyword>
<feature type="binding site" evidence="4">
    <location>
        <position position="56"/>
    </location>
    <ligand>
        <name>substrate</name>
    </ligand>
</feature>
<sequence>MDKATVRQETLGKLRKLGLVPSRKEQQEKAILDQLFQSSLWQEASSVGVTLSMGLEFSTEPIIERAWQEGKTVAVPKTRPERKMDFIKITSGTIYEKSHFGVREPLNDDIIKETQLDLLIVPGVAFRLDGYRVGFGGGYYDRYLAGYPGQTCSLVFQEQLNQEWEPGPLDLPVSTIFMKQWTDK</sequence>
<keyword evidence="5" id="KW-0460">Magnesium</keyword>
<dbReference type="InterPro" id="IPR024185">
    <property type="entry name" value="FTHF_cligase-like_sf"/>
</dbReference>